<reference evidence="8" key="2">
    <citation type="submission" date="2025-09" db="UniProtKB">
        <authorList>
            <consortium name="Ensembl"/>
        </authorList>
    </citation>
    <scope>IDENTIFICATION</scope>
</reference>
<dbReference type="OMA" id="KGTERGH"/>
<dbReference type="PANTHER" id="PTHR23209">
    <property type="entry name" value="A-KINASE ANCHOR PROTEIN 12"/>
    <property type="match status" value="1"/>
</dbReference>
<feature type="region of interest" description="Disordered" evidence="6">
    <location>
        <begin position="1"/>
        <end position="131"/>
    </location>
</feature>
<feature type="compositionally biased region" description="Acidic residues" evidence="6">
    <location>
        <begin position="630"/>
        <end position="641"/>
    </location>
</feature>
<feature type="compositionally biased region" description="Basic and acidic residues" evidence="6">
    <location>
        <begin position="1496"/>
        <end position="1507"/>
    </location>
</feature>
<feature type="compositionally biased region" description="Polar residues" evidence="6">
    <location>
        <begin position="446"/>
        <end position="461"/>
    </location>
</feature>
<feature type="compositionally biased region" description="Low complexity" evidence="6">
    <location>
        <begin position="483"/>
        <end position="500"/>
    </location>
</feature>
<feature type="compositionally biased region" description="Basic and acidic residues" evidence="6">
    <location>
        <begin position="1471"/>
        <end position="1480"/>
    </location>
</feature>
<feature type="compositionally biased region" description="Basic and acidic residues" evidence="6">
    <location>
        <begin position="990"/>
        <end position="1001"/>
    </location>
</feature>
<keyword evidence="9" id="KW-1185">Reference proteome</keyword>
<dbReference type="GO" id="GO:0016020">
    <property type="term" value="C:membrane"/>
    <property type="evidence" value="ECO:0007669"/>
    <property type="project" value="UniProtKB-SubCell"/>
</dbReference>
<keyword evidence="3" id="KW-0112">Calmodulin-binding</keyword>
<evidence type="ECO:0000313" key="8">
    <source>
        <dbReference type="Ensembl" id="ENSCCRP00000161632.1"/>
    </source>
</evidence>
<feature type="compositionally biased region" description="Low complexity" evidence="6">
    <location>
        <begin position="252"/>
        <end position="263"/>
    </location>
</feature>
<feature type="compositionally biased region" description="Basic and acidic residues" evidence="6">
    <location>
        <begin position="79"/>
        <end position="94"/>
    </location>
</feature>
<organism evidence="8 9">
    <name type="scientific">Cyprinus carpio carpio</name>
    <dbReference type="NCBI Taxonomy" id="630221"/>
    <lineage>
        <taxon>Eukaryota</taxon>
        <taxon>Metazoa</taxon>
        <taxon>Chordata</taxon>
        <taxon>Craniata</taxon>
        <taxon>Vertebrata</taxon>
        <taxon>Euteleostomi</taxon>
        <taxon>Actinopterygii</taxon>
        <taxon>Neopterygii</taxon>
        <taxon>Teleostei</taxon>
        <taxon>Ostariophysi</taxon>
        <taxon>Cypriniformes</taxon>
        <taxon>Cyprinidae</taxon>
        <taxon>Cyprininae</taxon>
        <taxon>Cyprinus</taxon>
    </lineage>
</organism>
<evidence type="ECO:0000256" key="4">
    <source>
        <dbReference type="ARBA" id="ARBA00023136"/>
    </source>
</evidence>
<evidence type="ECO:0000256" key="3">
    <source>
        <dbReference type="ARBA" id="ARBA00022860"/>
    </source>
</evidence>
<evidence type="ECO:0000256" key="6">
    <source>
        <dbReference type="SAM" id="MobiDB-lite"/>
    </source>
</evidence>
<evidence type="ECO:0000256" key="5">
    <source>
        <dbReference type="ARBA" id="ARBA00023288"/>
    </source>
</evidence>
<dbReference type="GeneTree" id="ENSGT00730000111244"/>
<dbReference type="GO" id="GO:0007165">
    <property type="term" value="P:signal transduction"/>
    <property type="evidence" value="ECO:0007669"/>
    <property type="project" value="TreeGrafter"/>
</dbReference>
<protein>
    <submittedName>
        <fullName evidence="8">A kinase (PRKA) anchor protein 12b</fullName>
    </submittedName>
</protein>
<dbReference type="GO" id="GO:0090036">
    <property type="term" value="P:regulation of protein kinase C signaling"/>
    <property type="evidence" value="ECO:0007669"/>
    <property type="project" value="InterPro"/>
</dbReference>
<feature type="region of interest" description="Disordered" evidence="6">
    <location>
        <begin position="990"/>
        <end position="1015"/>
    </location>
</feature>
<feature type="compositionally biased region" description="Basic and acidic residues" evidence="6">
    <location>
        <begin position="173"/>
        <end position="213"/>
    </location>
</feature>
<dbReference type="GO" id="GO:0051018">
    <property type="term" value="F:protein kinase A binding"/>
    <property type="evidence" value="ECO:0007669"/>
    <property type="project" value="InterPro"/>
</dbReference>
<proteinExistence type="predicted"/>
<feature type="compositionally biased region" description="Basic and acidic residues" evidence="6">
    <location>
        <begin position="560"/>
        <end position="606"/>
    </location>
</feature>
<feature type="region of interest" description="Disordered" evidence="6">
    <location>
        <begin position="1258"/>
        <end position="1293"/>
    </location>
</feature>
<comment type="subcellular location">
    <subcellularLocation>
        <location evidence="1">Membrane</location>
        <topology evidence="1">Lipid-anchor</topology>
    </subcellularLocation>
</comment>
<evidence type="ECO:0000256" key="2">
    <source>
        <dbReference type="ARBA" id="ARBA00022553"/>
    </source>
</evidence>
<feature type="compositionally biased region" description="Polar residues" evidence="6">
    <location>
        <begin position="642"/>
        <end position="657"/>
    </location>
</feature>
<evidence type="ECO:0000256" key="1">
    <source>
        <dbReference type="ARBA" id="ARBA00004635"/>
    </source>
</evidence>
<feature type="compositionally biased region" description="Polar residues" evidence="6">
    <location>
        <begin position="1484"/>
        <end position="1495"/>
    </location>
</feature>
<feature type="compositionally biased region" description="Basic and acidic residues" evidence="6">
    <location>
        <begin position="290"/>
        <end position="303"/>
    </location>
</feature>
<dbReference type="InterPro" id="IPR001573">
    <property type="entry name" value="AKAP_WSK"/>
</dbReference>
<feature type="compositionally biased region" description="Basic and acidic residues" evidence="6">
    <location>
        <begin position="1272"/>
        <end position="1287"/>
    </location>
</feature>
<keyword evidence="4" id="KW-0472">Membrane</keyword>
<dbReference type="PROSITE" id="PS51893">
    <property type="entry name" value="AKAP_CAM_BD"/>
    <property type="match status" value="2"/>
</dbReference>
<evidence type="ECO:0000259" key="7">
    <source>
        <dbReference type="PROSITE" id="PS51893"/>
    </source>
</evidence>
<keyword evidence="2" id="KW-0597">Phosphoprotein</keyword>
<feature type="region of interest" description="Disordered" evidence="6">
    <location>
        <begin position="1360"/>
        <end position="1415"/>
    </location>
</feature>
<feature type="region of interest" description="Disordered" evidence="6">
    <location>
        <begin position="150"/>
        <end position="832"/>
    </location>
</feature>
<feature type="region of interest" description="Disordered" evidence="6">
    <location>
        <begin position="1447"/>
        <end position="1521"/>
    </location>
</feature>
<feature type="compositionally biased region" description="Acidic residues" evidence="6">
    <location>
        <begin position="304"/>
        <end position="313"/>
    </location>
</feature>
<dbReference type="Pfam" id="PF03832">
    <property type="entry name" value="WSK"/>
    <property type="match status" value="2"/>
</dbReference>
<accession>A0A9J8BW45</accession>
<dbReference type="Proteomes" id="UP001108240">
    <property type="component" value="Unplaced"/>
</dbReference>
<feature type="compositionally biased region" description="Basic and acidic residues" evidence="6">
    <location>
        <begin position="381"/>
        <end position="392"/>
    </location>
</feature>
<dbReference type="Ensembl" id="ENSCCRT00000161193.1">
    <property type="protein sequence ID" value="ENSCCRP00000161632.1"/>
    <property type="gene ID" value="ENSCCRG00000078447.1"/>
</dbReference>
<dbReference type="GO" id="GO:0005516">
    <property type="term" value="F:calmodulin binding"/>
    <property type="evidence" value="ECO:0007669"/>
    <property type="project" value="UniProtKB-KW"/>
</dbReference>
<dbReference type="PANTHER" id="PTHR23209:SF4">
    <property type="entry name" value="A-KINASE ANCHOR PROTEIN 12"/>
    <property type="match status" value="1"/>
</dbReference>
<feature type="compositionally biased region" description="Basic and acidic residues" evidence="6">
    <location>
        <begin position="1360"/>
        <end position="1389"/>
    </location>
</feature>
<feature type="compositionally biased region" description="Basic and acidic residues" evidence="6">
    <location>
        <begin position="709"/>
        <end position="720"/>
    </location>
</feature>
<feature type="compositionally biased region" description="Basic and acidic residues" evidence="6">
    <location>
        <begin position="321"/>
        <end position="350"/>
    </location>
</feature>
<feature type="domain" description="A kinase-anchoring proteins AKAP-5 and AKAP-12 calmodulin (CaM)-binding" evidence="7">
    <location>
        <begin position="678"/>
        <end position="698"/>
    </location>
</feature>
<reference evidence="8" key="1">
    <citation type="submission" date="2025-08" db="UniProtKB">
        <authorList>
            <consortium name="Ensembl"/>
        </authorList>
    </citation>
    <scope>IDENTIFICATION</scope>
</reference>
<dbReference type="GO" id="GO:0010739">
    <property type="term" value="P:positive regulation of protein kinase A signaling"/>
    <property type="evidence" value="ECO:0007669"/>
    <property type="project" value="InterPro"/>
</dbReference>
<dbReference type="InterPro" id="IPR028540">
    <property type="entry name" value="AKAP12"/>
</dbReference>
<feature type="compositionally biased region" description="Basic and acidic residues" evidence="6">
    <location>
        <begin position="436"/>
        <end position="445"/>
    </location>
</feature>
<feature type="compositionally biased region" description="Basic and acidic residues" evidence="6">
    <location>
        <begin position="225"/>
        <end position="250"/>
    </location>
</feature>
<feature type="domain" description="A kinase-anchoring proteins AKAP-5 and AKAP-12 calmodulin (CaM)-binding" evidence="7">
    <location>
        <begin position="516"/>
        <end position="536"/>
    </location>
</feature>
<feature type="compositionally biased region" description="Polar residues" evidence="6">
    <location>
        <begin position="41"/>
        <end position="61"/>
    </location>
</feature>
<dbReference type="GO" id="GO:0005737">
    <property type="term" value="C:cytoplasm"/>
    <property type="evidence" value="ECO:0007669"/>
    <property type="project" value="TreeGrafter"/>
</dbReference>
<sequence length="1549" mass="168741">MGATPSVQRDAKSPEDAPEDISAELSNTQDGENGDGKPLQKNGQISISSLNGKTDVQTEYNGHTEENPPAEVGQTDTITQKEDSPETTEVHQEEVALQVNGDKGDNSANVDEITATEEKAEEEKQEEANEVGFKKIFRFVGFKFTLKKDKNEKTEPVQLLTVKEAESGADATSEEKKEEPATEEDKSVEDKSPETTEKDKKATTEEVIDKAEEPADQTLVDVPSETEKASEEVTEKSAEEMESLSEKEPESEVPTESPTSPLSQETQSPFKRFFTQGIFSNLRKKASFKKPKDEEQVKEKSAEEDIQETEETAEGAIEGTEEVKVDAEKEPAEGEQIEKPSEKVETKAEMTTETTSTETEEPQDLKVEAEAASEAEAQTTDDSKPTIDKPDVSEVVTTEAEILSSQEKSKPQGSPLKKLFTGAGLKKLSSKKQKSKKEAELKQTESSEQVAENIQSSSESAEPQKPDSGASSPEESGEHLVGEVTQAEVAQAEVAQAVETNGEPVTSDSEKKKDGILPWSSFKKLVTPKKRVKRPSESEDEAPGDKPKSSTLSSTESAIFDEKTDEPKPSEEVPSESKEESQTESKAEPKVEKPEPVAEEPKRKMDTSVSWEALICVGSSKKRARKSSDSDDEEPKIEEEVQQSGEEQTKATESPLVSSGEADHENSASSPEPEEELVSTWESFKRLVTHRKKPKAEDKSDDASGPEHTTSDSEAPKEESSFSLRKLIPRRKKKSDGKQEQISSDIGSAEDDSDTPAVVPLSEYENEPTAEVAVKAEEVKQESAPVTQAKASDEDRSPSWISTTVENVEDDTEGKQLSDIPEEGDTAATPKSTDNTIAEDIVELTSEAVTALEQVEDTEMISAVSCVTTSPVTSGETTPVPGDCVEKKTDVVLQEAVETFSVTTNAMAVTMTKEQENIVAVTTDALLVESAIKDEKTVLVAHEKTEAIAVCTGLVTSEIKAVEEESLTQKPSVESITVVSQVLVTELAVEDKTQEPEKSSVTEDEVHEAQMSGGQTELTENAIDEKTQFEEIKETPEPESVTDLQEVAAVKVALINSVQQEPEFLEEPVVAEKSPQVEAAGPVEPTVEDSICTQTVEVTEVAVAEGEKVQELEDVKEVKVTVEVSSVEGAHETVMEKVPLVLPTPDHKIQVIANDAEVDSAQEIVEGNLEVTSTKVSIVVEEVTENVKEETEVIQATQVTEEEIIEKQGSVIVQEVIQNVVENLAEAHAEQKVPEKTSEEVEPCTTSVDVKFEEAPAVSGMIEENPSTDVVSEEKAPVETSPEKPKASNDICKDDDEQTHMVTEKPVKTVNDTILITETVTVSITDEIQPQNEEVATVSVEDVHQEIEVTKGEVELKKAEEKKFSGTTEREEGKSQAESDPKEVPKEIQQETQASEVSEAIKEEKMTETSVTGASQDQIVAEQCQMAQEVQIETAQEFKVGVINVINADDEPVQDPGTNMKEESSEGQESVEDKPQKDLEEPQSEVSAQDTTNQGESRDPDCQKTDAENVPAKLETATEKTENAITVEEGMEEVRNEIEPVSTEVVTVS</sequence>
<keyword evidence="5" id="KW-0449">Lipoprotein</keyword>
<evidence type="ECO:0000313" key="9">
    <source>
        <dbReference type="Proteomes" id="UP001108240"/>
    </source>
</evidence>
<name>A0A9J8BW45_CYPCA</name>